<name>A0A437Q872_9GAMM</name>
<accession>A0A437Q872</accession>
<evidence type="ECO:0000259" key="13">
    <source>
        <dbReference type="Pfam" id="PF00593"/>
    </source>
</evidence>
<dbReference type="AlphaFoldDB" id="A0A437Q872"/>
<evidence type="ECO:0000256" key="4">
    <source>
        <dbReference type="ARBA" id="ARBA00022692"/>
    </source>
</evidence>
<dbReference type="InterPro" id="IPR039426">
    <property type="entry name" value="TonB-dep_rcpt-like"/>
</dbReference>
<feature type="domain" description="TonB-dependent receptor-like beta-barrel" evidence="13">
    <location>
        <begin position="170"/>
        <end position="570"/>
    </location>
</feature>
<dbReference type="GO" id="GO:0009279">
    <property type="term" value="C:cell outer membrane"/>
    <property type="evidence" value="ECO:0007669"/>
    <property type="project" value="UniProtKB-SubCell"/>
</dbReference>
<keyword evidence="9 10" id="KW-0998">Cell outer membrane</keyword>
<dbReference type="Gene3D" id="2.170.130.10">
    <property type="entry name" value="TonB-dependent receptor, plug domain"/>
    <property type="match status" value="1"/>
</dbReference>
<organism evidence="15 16">
    <name type="scientific">Neptunomonas marina</name>
    <dbReference type="NCBI Taxonomy" id="1815562"/>
    <lineage>
        <taxon>Bacteria</taxon>
        <taxon>Pseudomonadati</taxon>
        <taxon>Pseudomonadota</taxon>
        <taxon>Gammaproteobacteria</taxon>
        <taxon>Oceanospirillales</taxon>
        <taxon>Oceanospirillaceae</taxon>
        <taxon>Neptunomonas</taxon>
    </lineage>
</organism>
<dbReference type="InterPro" id="IPR037066">
    <property type="entry name" value="Plug_dom_sf"/>
</dbReference>
<reference evidence="15 16" key="1">
    <citation type="submission" date="2019-01" db="EMBL/GenBank/DDBJ databases">
        <authorList>
            <person name="Chen W.-M."/>
        </authorList>
    </citation>
    <scope>NUCLEOTIDE SEQUENCE [LARGE SCALE GENOMIC DNA]</scope>
    <source>
        <strain evidence="15 16">HPM-16</strain>
    </source>
</reference>
<evidence type="ECO:0000256" key="11">
    <source>
        <dbReference type="RuleBase" id="RU003357"/>
    </source>
</evidence>
<evidence type="ECO:0000256" key="8">
    <source>
        <dbReference type="ARBA" id="ARBA00023136"/>
    </source>
</evidence>
<keyword evidence="16" id="KW-1185">Reference proteome</keyword>
<evidence type="ECO:0000256" key="3">
    <source>
        <dbReference type="ARBA" id="ARBA00022452"/>
    </source>
</evidence>
<keyword evidence="7 11" id="KW-0798">TonB box</keyword>
<dbReference type="GO" id="GO:0015889">
    <property type="term" value="P:cobalamin transport"/>
    <property type="evidence" value="ECO:0007669"/>
    <property type="project" value="TreeGrafter"/>
</dbReference>
<keyword evidence="15" id="KW-0675">Receptor</keyword>
<evidence type="ECO:0000313" key="16">
    <source>
        <dbReference type="Proteomes" id="UP000282818"/>
    </source>
</evidence>
<dbReference type="PANTHER" id="PTHR30069">
    <property type="entry name" value="TONB-DEPENDENT OUTER MEMBRANE RECEPTOR"/>
    <property type="match status" value="1"/>
</dbReference>
<protein>
    <submittedName>
        <fullName evidence="15">TonB-dependent receptor</fullName>
    </submittedName>
</protein>
<comment type="caution">
    <text evidence="15">The sequence shown here is derived from an EMBL/GenBank/DDBJ whole genome shotgun (WGS) entry which is preliminary data.</text>
</comment>
<dbReference type="SUPFAM" id="SSF56935">
    <property type="entry name" value="Porins"/>
    <property type="match status" value="1"/>
</dbReference>
<dbReference type="InterPro" id="IPR012910">
    <property type="entry name" value="Plug_dom"/>
</dbReference>
<dbReference type="Pfam" id="PF00593">
    <property type="entry name" value="TonB_dep_Rec_b-barrel"/>
    <property type="match status" value="1"/>
</dbReference>
<evidence type="ECO:0000256" key="6">
    <source>
        <dbReference type="ARBA" id="ARBA00023065"/>
    </source>
</evidence>
<evidence type="ECO:0000256" key="12">
    <source>
        <dbReference type="SAM" id="SignalP"/>
    </source>
</evidence>
<dbReference type="InterPro" id="IPR036942">
    <property type="entry name" value="Beta-barrel_TonB_sf"/>
</dbReference>
<dbReference type="PROSITE" id="PS52016">
    <property type="entry name" value="TONB_DEPENDENT_REC_3"/>
    <property type="match status" value="1"/>
</dbReference>
<evidence type="ECO:0000256" key="1">
    <source>
        <dbReference type="ARBA" id="ARBA00004571"/>
    </source>
</evidence>
<keyword evidence="2 10" id="KW-0813">Transport</keyword>
<dbReference type="Gene3D" id="2.40.170.20">
    <property type="entry name" value="TonB-dependent receptor, beta-barrel domain"/>
    <property type="match status" value="1"/>
</dbReference>
<gene>
    <name evidence="15" type="ORF">EOE65_10505</name>
</gene>
<comment type="similarity">
    <text evidence="10 11">Belongs to the TonB-dependent receptor family.</text>
</comment>
<keyword evidence="6" id="KW-0406">Ion transport</keyword>
<dbReference type="CDD" id="cd01347">
    <property type="entry name" value="ligand_gated_channel"/>
    <property type="match status" value="1"/>
</dbReference>
<feature type="domain" description="TonB-dependent receptor plug" evidence="14">
    <location>
        <begin position="38"/>
        <end position="143"/>
    </location>
</feature>
<evidence type="ECO:0000256" key="10">
    <source>
        <dbReference type="PROSITE-ProRule" id="PRU01360"/>
    </source>
</evidence>
<feature type="signal peptide" evidence="12">
    <location>
        <begin position="1"/>
        <end position="18"/>
    </location>
</feature>
<feature type="chain" id="PRO_5018969235" evidence="12">
    <location>
        <begin position="19"/>
        <end position="597"/>
    </location>
</feature>
<evidence type="ECO:0000256" key="5">
    <source>
        <dbReference type="ARBA" id="ARBA00022729"/>
    </source>
</evidence>
<comment type="subcellular location">
    <subcellularLocation>
        <location evidence="1 10">Cell outer membrane</location>
        <topology evidence="1 10">Multi-pass membrane protein</topology>
    </subcellularLocation>
</comment>
<proteinExistence type="inferred from homology"/>
<dbReference type="InterPro" id="IPR000531">
    <property type="entry name" value="Beta-barrel_TonB"/>
</dbReference>
<keyword evidence="5 12" id="KW-0732">Signal</keyword>
<evidence type="ECO:0000259" key="14">
    <source>
        <dbReference type="Pfam" id="PF07715"/>
    </source>
</evidence>
<keyword evidence="4 10" id="KW-0812">Transmembrane</keyword>
<dbReference type="PANTHER" id="PTHR30069:SF53">
    <property type="entry name" value="COLICIN I RECEPTOR-RELATED"/>
    <property type="match status" value="1"/>
</dbReference>
<keyword evidence="8 10" id="KW-0472">Membrane</keyword>
<dbReference type="RefSeq" id="WP_127694270.1">
    <property type="nucleotide sequence ID" value="NZ_SACQ01000004.1"/>
</dbReference>
<keyword evidence="3 10" id="KW-1134">Transmembrane beta strand</keyword>
<dbReference type="Proteomes" id="UP000282818">
    <property type="component" value="Unassembled WGS sequence"/>
</dbReference>
<evidence type="ECO:0000256" key="2">
    <source>
        <dbReference type="ARBA" id="ARBA00022448"/>
    </source>
</evidence>
<sequence length="597" mass="65225">MKTLTFLGATFVASTAVADITTLDAVAVTATRQAERVDQTLANVSVITREQIEKMQARDLAEVISHVAGVEVVRSGGAGQITSIFTRGTESDHTLVLVDGVKVNPGTLGSANLSVIHPDIIEKIEVVKGPRSALYGSEAIGGVIHIFTRQSGPAFSGAVTVGTDSLQEVSVNGYTALEQGTQVSWGAVKTETGGFPTYRDADHDSGHDNLSFHLGARHTFNETDVNLSVQSRRGNTEYSAQDYSNFPEVALKPVDQDFTQHLISVSAENEVSERWVTRVQAGYFFDELIQNQSPDFVETERFQLDWENDFELDAHLLTAGVSLQEENIQSLSFGSGFDESITTKAIFLQDSIAFGAHSLLFAGRYTDHENFGTKATWEASYGYAFNEHLNVFASAATAFRAPSAPDLYGYGGNPDLKAEDARNIELGIKYRISSDQAVTATAFHNDIDNLVEFVEVEPFVYQGRNVARARTQGVELTHEATWGAVSWQTSVALQSAKNRDTGARLLRRAQRSLTSRIYHDLGRLGYGFEFIAQSDKRDFGADIAGYGIVNATLRYQLAAAWVVEGKVLNLFDNDYEQVAGYNTQGFGGLVSIVYRPN</sequence>
<dbReference type="EMBL" id="SACQ01000004">
    <property type="protein sequence ID" value="RVU30734.1"/>
    <property type="molecule type" value="Genomic_DNA"/>
</dbReference>
<evidence type="ECO:0000256" key="9">
    <source>
        <dbReference type="ARBA" id="ARBA00023237"/>
    </source>
</evidence>
<dbReference type="GO" id="GO:0006811">
    <property type="term" value="P:monoatomic ion transport"/>
    <property type="evidence" value="ECO:0007669"/>
    <property type="project" value="UniProtKB-KW"/>
</dbReference>
<dbReference type="Pfam" id="PF07715">
    <property type="entry name" value="Plug"/>
    <property type="match status" value="1"/>
</dbReference>
<evidence type="ECO:0000256" key="7">
    <source>
        <dbReference type="ARBA" id="ARBA00023077"/>
    </source>
</evidence>
<evidence type="ECO:0000313" key="15">
    <source>
        <dbReference type="EMBL" id="RVU30734.1"/>
    </source>
</evidence>